<sequence>MFSFKNYLAVTSLEEAYNELLKNKKNIILGGTSYLRIGNVAYNTAIDLSNLSLNYIREEGEYVHIGAITSFRDLETNKITQNIFDGILDKCVRGIIGVQFRTNVTVGATVFSKYGFSDLIPTLLAMGAIVVLYNGGEISLEDYLKEEGLRRDILVEVKVKKSGRGAFQSIRKSKTDYAITNTCVTKTEAGIRVAIGVRPGKAVLSYKAMEILNNNEITDEIIDKACEAMSEEVTFGSNMRGTGEYRRAVSKNLLKRAIKEVL</sequence>
<dbReference type="PANTHER" id="PTHR42659:SF2">
    <property type="entry name" value="XANTHINE DEHYDROGENASE SUBUNIT C-RELATED"/>
    <property type="match status" value="1"/>
</dbReference>
<dbReference type="InterPro" id="IPR051312">
    <property type="entry name" value="Diverse_Substr_Oxidored"/>
</dbReference>
<protein>
    <submittedName>
        <fullName evidence="5">FAD-binding protein</fullName>
    </submittedName>
</protein>
<dbReference type="InterPro" id="IPR036683">
    <property type="entry name" value="CO_DH_flav_C_dom_sf"/>
</dbReference>
<reference evidence="5 6" key="1">
    <citation type="submission" date="2018-08" db="EMBL/GenBank/DDBJ databases">
        <title>A genome reference for cultivated species of the human gut microbiota.</title>
        <authorList>
            <person name="Zou Y."/>
            <person name="Xue W."/>
            <person name="Luo G."/>
        </authorList>
    </citation>
    <scope>NUCLEOTIDE SEQUENCE [LARGE SCALE GENOMIC DNA]</scope>
    <source>
        <strain evidence="5 6">AM25-1</strain>
    </source>
</reference>
<dbReference type="SMART" id="SM01092">
    <property type="entry name" value="CO_deh_flav_C"/>
    <property type="match status" value="1"/>
</dbReference>
<dbReference type="InterPro" id="IPR016169">
    <property type="entry name" value="FAD-bd_PCMH_sub2"/>
</dbReference>
<dbReference type="AlphaFoldDB" id="A0A414PRI4"/>
<keyword evidence="3" id="KW-0560">Oxidoreductase</keyword>
<proteinExistence type="predicted"/>
<accession>A0A414PRI4</accession>
<dbReference type="InterPro" id="IPR005107">
    <property type="entry name" value="CO_DH_flav_C"/>
</dbReference>
<dbReference type="InterPro" id="IPR036318">
    <property type="entry name" value="FAD-bd_PCMH-like_sf"/>
</dbReference>
<dbReference type="Pfam" id="PF03450">
    <property type="entry name" value="CO_deh_flav_C"/>
    <property type="match status" value="1"/>
</dbReference>
<dbReference type="Gene3D" id="3.30.465.10">
    <property type="match status" value="1"/>
</dbReference>
<evidence type="ECO:0000313" key="5">
    <source>
        <dbReference type="EMBL" id="RHF71112.1"/>
    </source>
</evidence>
<name>A0A414PRI4_FUSMR</name>
<evidence type="ECO:0000313" key="6">
    <source>
        <dbReference type="Proteomes" id="UP000284676"/>
    </source>
</evidence>
<dbReference type="EMBL" id="QRHL01000018">
    <property type="protein sequence ID" value="RHF71112.1"/>
    <property type="molecule type" value="Genomic_DNA"/>
</dbReference>
<evidence type="ECO:0000256" key="2">
    <source>
        <dbReference type="ARBA" id="ARBA00022827"/>
    </source>
</evidence>
<feature type="domain" description="CO dehydrogenase flavoprotein C-terminal" evidence="4">
    <location>
        <begin position="165"/>
        <end position="261"/>
    </location>
</feature>
<dbReference type="SUPFAM" id="SSF55447">
    <property type="entry name" value="CO dehydrogenase flavoprotein C-terminal domain-like"/>
    <property type="match status" value="1"/>
</dbReference>
<dbReference type="InterPro" id="IPR002346">
    <property type="entry name" value="Mopterin_DH_FAD-bd"/>
</dbReference>
<gene>
    <name evidence="5" type="ORF">DW663_09355</name>
</gene>
<dbReference type="GO" id="GO:0016491">
    <property type="term" value="F:oxidoreductase activity"/>
    <property type="evidence" value="ECO:0007669"/>
    <property type="project" value="UniProtKB-KW"/>
</dbReference>
<dbReference type="Pfam" id="PF00941">
    <property type="entry name" value="FAD_binding_5"/>
    <property type="match status" value="1"/>
</dbReference>
<dbReference type="SUPFAM" id="SSF56176">
    <property type="entry name" value="FAD-binding/transporter-associated domain-like"/>
    <property type="match status" value="1"/>
</dbReference>
<keyword evidence="2" id="KW-0274">FAD</keyword>
<evidence type="ECO:0000259" key="4">
    <source>
        <dbReference type="SMART" id="SM01092"/>
    </source>
</evidence>
<dbReference type="PANTHER" id="PTHR42659">
    <property type="entry name" value="XANTHINE DEHYDROGENASE SUBUNIT C-RELATED"/>
    <property type="match status" value="1"/>
</dbReference>
<evidence type="ECO:0000256" key="1">
    <source>
        <dbReference type="ARBA" id="ARBA00022630"/>
    </source>
</evidence>
<dbReference type="GO" id="GO:0050660">
    <property type="term" value="F:flavin adenine dinucleotide binding"/>
    <property type="evidence" value="ECO:0007669"/>
    <property type="project" value="InterPro"/>
</dbReference>
<dbReference type="Proteomes" id="UP000284676">
    <property type="component" value="Unassembled WGS sequence"/>
</dbReference>
<dbReference type="Gene3D" id="3.30.390.50">
    <property type="entry name" value="CO dehydrogenase flavoprotein, C-terminal domain"/>
    <property type="match status" value="1"/>
</dbReference>
<evidence type="ECO:0000256" key="3">
    <source>
        <dbReference type="ARBA" id="ARBA00023002"/>
    </source>
</evidence>
<dbReference type="RefSeq" id="WP_117709019.1">
    <property type="nucleotide sequence ID" value="NZ_CAEUHP010000001.1"/>
</dbReference>
<comment type="caution">
    <text evidence="5">The sequence shown here is derived from an EMBL/GenBank/DDBJ whole genome shotgun (WGS) entry which is preliminary data.</text>
</comment>
<organism evidence="5 6">
    <name type="scientific">Fusobacterium mortiferum</name>
    <dbReference type="NCBI Taxonomy" id="850"/>
    <lineage>
        <taxon>Bacteria</taxon>
        <taxon>Fusobacteriati</taxon>
        <taxon>Fusobacteriota</taxon>
        <taxon>Fusobacteriia</taxon>
        <taxon>Fusobacteriales</taxon>
        <taxon>Fusobacteriaceae</taxon>
        <taxon>Fusobacterium</taxon>
    </lineage>
</organism>
<keyword evidence="1" id="KW-0285">Flavoprotein</keyword>